<dbReference type="PANTHER" id="PTHR35369:SF2">
    <property type="entry name" value="BLR3025 PROTEIN"/>
    <property type="match status" value="1"/>
</dbReference>
<dbReference type="CDD" id="cd03468">
    <property type="entry name" value="PolY_like"/>
    <property type="match status" value="1"/>
</dbReference>
<gene>
    <name evidence="5" type="ORF">HNQ52_000201</name>
</gene>
<evidence type="ECO:0000313" key="6">
    <source>
        <dbReference type="Proteomes" id="UP000521199"/>
    </source>
</evidence>
<dbReference type="InterPro" id="IPR043502">
    <property type="entry name" value="DNA/RNA_pol_sf"/>
</dbReference>
<comment type="similarity">
    <text evidence="1">Belongs to the DNA polymerase type-Y family.</text>
</comment>
<evidence type="ECO:0000256" key="2">
    <source>
        <dbReference type="ARBA" id="ARBA00022763"/>
    </source>
</evidence>
<dbReference type="AlphaFoldDB" id="A0A7W8D4M7"/>
<sequence>MQSLWICFVLPMLPLEAHPSVTGAATVAAGRDGFIDFRDFDPATAASTPAASGHHTPCAIHDGGAPRSRIVRANAAASAAGIVPGLTLAQAQALLPGLRSYPRDTAAETRRLEHLGAVAYGFSSQVRLLPPDAVALEAGGSLRLFGGYDALQRELRASLEQLGHVHHCAAAPNALAARVLAPLHDGIALFSDEHMRRELARVPIERAHLDADTVAALARLGLRRLGDVDVLTPAALARRLGRPLLDTLDRLHGHIPDLASLYQPPNRFERRFEFDYGVERSGALVFPLQRLARDFAAFLHARDGGVLHFELRFDHEDHPPSRIHVGLRKPARDVDALFEAVRGRLERLALPAAVQAVTWIAEDLPPFVPERFDLFDARTRGKLDLDTLAERLRTRLGDDAVRMLGVRADHRPERAWFATGTLPAARARADHGDAPRSTATTNARGIAPPAVPAAPVRRPLWLLPHPIPLRARVLRLLEPDPERIESGWWDNADTRRDYFVAELDSGQRAWIYRTLGSGDDWMLHGWFA</sequence>
<dbReference type="InterPro" id="IPR050356">
    <property type="entry name" value="SulA_CellDiv_inhibitor"/>
</dbReference>
<comment type="caution">
    <text evidence="5">The sequence shown here is derived from an EMBL/GenBank/DDBJ whole genome shotgun (WGS) entry which is preliminary data.</text>
</comment>
<evidence type="ECO:0000259" key="4">
    <source>
        <dbReference type="Pfam" id="PF00817"/>
    </source>
</evidence>
<name>A0A7W8D4M7_9GAMM</name>
<dbReference type="PANTHER" id="PTHR35369">
    <property type="entry name" value="BLR3025 PROTEIN-RELATED"/>
    <property type="match status" value="1"/>
</dbReference>
<protein>
    <submittedName>
        <fullName evidence="5">Protein ImuB</fullName>
    </submittedName>
</protein>
<keyword evidence="2" id="KW-0227">DNA damage</keyword>
<dbReference type="Pfam" id="PF00817">
    <property type="entry name" value="IMS"/>
    <property type="match status" value="1"/>
</dbReference>
<organism evidence="5 6">
    <name type="scientific">Chiayiivirga flava</name>
    <dbReference type="NCBI Taxonomy" id="659595"/>
    <lineage>
        <taxon>Bacteria</taxon>
        <taxon>Pseudomonadati</taxon>
        <taxon>Pseudomonadota</taxon>
        <taxon>Gammaproteobacteria</taxon>
        <taxon>Lysobacterales</taxon>
        <taxon>Lysobacteraceae</taxon>
        <taxon>Chiayiivirga</taxon>
    </lineage>
</organism>
<dbReference type="SUPFAM" id="SSF56672">
    <property type="entry name" value="DNA/RNA polymerases"/>
    <property type="match status" value="1"/>
</dbReference>
<dbReference type="RefSeq" id="WP_183958905.1">
    <property type="nucleotide sequence ID" value="NZ_JACHHP010000001.1"/>
</dbReference>
<accession>A0A7W8D4M7</accession>
<evidence type="ECO:0000256" key="3">
    <source>
        <dbReference type="SAM" id="MobiDB-lite"/>
    </source>
</evidence>
<dbReference type="Gene3D" id="3.30.70.270">
    <property type="match status" value="1"/>
</dbReference>
<dbReference type="InterPro" id="IPR001126">
    <property type="entry name" value="UmuC"/>
</dbReference>
<dbReference type="Proteomes" id="UP000521199">
    <property type="component" value="Unassembled WGS sequence"/>
</dbReference>
<keyword evidence="6" id="KW-1185">Reference proteome</keyword>
<feature type="domain" description="UmuC" evidence="4">
    <location>
        <begin position="55"/>
        <end position="180"/>
    </location>
</feature>
<dbReference type="GO" id="GO:0006281">
    <property type="term" value="P:DNA repair"/>
    <property type="evidence" value="ECO:0007669"/>
    <property type="project" value="InterPro"/>
</dbReference>
<evidence type="ECO:0000256" key="1">
    <source>
        <dbReference type="ARBA" id="ARBA00010945"/>
    </source>
</evidence>
<dbReference type="InterPro" id="IPR043128">
    <property type="entry name" value="Rev_trsase/Diguanyl_cyclase"/>
</dbReference>
<proteinExistence type="inferred from homology"/>
<feature type="region of interest" description="Disordered" evidence="3">
    <location>
        <begin position="427"/>
        <end position="449"/>
    </location>
</feature>
<evidence type="ECO:0000313" key="5">
    <source>
        <dbReference type="EMBL" id="MBB5206685.1"/>
    </source>
</evidence>
<dbReference type="Gene3D" id="3.40.1170.60">
    <property type="match status" value="1"/>
</dbReference>
<dbReference type="EMBL" id="JACHHP010000001">
    <property type="protein sequence ID" value="MBB5206685.1"/>
    <property type="molecule type" value="Genomic_DNA"/>
</dbReference>
<reference evidence="5 6" key="1">
    <citation type="submission" date="2020-08" db="EMBL/GenBank/DDBJ databases">
        <title>Genomic Encyclopedia of Type Strains, Phase IV (KMG-IV): sequencing the most valuable type-strain genomes for metagenomic binning, comparative biology and taxonomic classification.</title>
        <authorList>
            <person name="Goeker M."/>
        </authorList>
    </citation>
    <scope>NUCLEOTIDE SEQUENCE [LARGE SCALE GENOMIC DNA]</scope>
    <source>
        <strain evidence="5 6">DSM 24163</strain>
    </source>
</reference>